<sequence length="139" mass="14816">MQSSISVVLLIVLFAGVVELCGNVNTATPAAAENKTEGGRKRRSVYNVDDIQVELQTTLNSASDMEFSKIENVVGPAYEQLVAGAKRHVKTEVNGGTVMKYTLINADCGEAQLFARAIKDTTSFVTGATVTCNNQVSTI</sequence>
<keyword evidence="1" id="KW-0732">Signal</keyword>
<evidence type="ECO:0000313" key="3">
    <source>
        <dbReference type="Proteomes" id="UP000005237"/>
    </source>
</evidence>
<protein>
    <recommendedName>
        <fullName evidence="4">Cystatin domain-containing protein</fullName>
    </recommendedName>
</protein>
<evidence type="ECO:0000256" key="1">
    <source>
        <dbReference type="SAM" id="SignalP"/>
    </source>
</evidence>
<keyword evidence="3" id="KW-1185">Reference proteome</keyword>
<reference evidence="2" key="2">
    <citation type="submission" date="2022-06" db="UniProtKB">
        <authorList>
            <consortium name="EnsemblMetazoa"/>
        </authorList>
    </citation>
    <scope>IDENTIFICATION</scope>
    <source>
        <strain evidence="2">DF5081</strain>
    </source>
</reference>
<dbReference type="OMA" id="SVLKYMF"/>
<proteinExistence type="predicted"/>
<dbReference type="AlphaFoldDB" id="A0A8R1HJ82"/>
<evidence type="ECO:0000313" key="2">
    <source>
        <dbReference type="EnsemblMetazoa" id="CJA03244.1"/>
    </source>
</evidence>
<dbReference type="InterPro" id="IPR035126">
    <property type="entry name" value="SCVP"/>
</dbReference>
<name>A0A8R1HJ82_CAEJA</name>
<evidence type="ECO:0008006" key="4">
    <source>
        <dbReference type="Google" id="ProtNLM"/>
    </source>
</evidence>
<dbReference type="Proteomes" id="UP000005237">
    <property type="component" value="Unassembled WGS sequence"/>
</dbReference>
<organism evidence="2 3">
    <name type="scientific">Caenorhabditis japonica</name>
    <dbReference type="NCBI Taxonomy" id="281687"/>
    <lineage>
        <taxon>Eukaryota</taxon>
        <taxon>Metazoa</taxon>
        <taxon>Ecdysozoa</taxon>
        <taxon>Nematoda</taxon>
        <taxon>Chromadorea</taxon>
        <taxon>Rhabditida</taxon>
        <taxon>Rhabditina</taxon>
        <taxon>Rhabditomorpha</taxon>
        <taxon>Rhabditoidea</taxon>
        <taxon>Rhabditidae</taxon>
        <taxon>Peloderinae</taxon>
        <taxon>Caenorhabditis</taxon>
    </lineage>
</organism>
<reference evidence="3" key="1">
    <citation type="submission" date="2010-08" db="EMBL/GenBank/DDBJ databases">
        <authorList>
            <consortium name="Caenorhabditis japonica Sequencing Consortium"/>
            <person name="Wilson R.K."/>
        </authorList>
    </citation>
    <scope>NUCLEOTIDE SEQUENCE [LARGE SCALE GENOMIC DNA]</scope>
    <source>
        <strain evidence="3">DF5081</strain>
    </source>
</reference>
<feature type="signal peptide" evidence="1">
    <location>
        <begin position="1"/>
        <end position="20"/>
    </location>
</feature>
<dbReference type="EnsemblMetazoa" id="CJA03244.1">
    <property type="protein sequence ID" value="CJA03244.1"/>
    <property type="gene ID" value="WBGene00122448"/>
</dbReference>
<feature type="chain" id="PRO_5035753143" description="Cystatin domain-containing protein" evidence="1">
    <location>
        <begin position="21"/>
        <end position="139"/>
    </location>
</feature>
<accession>A0A8R1HJ82</accession>
<dbReference type="Pfam" id="PF17619">
    <property type="entry name" value="SCVP"/>
    <property type="match status" value="1"/>
</dbReference>